<protein>
    <submittedName>
        <fullName evidence="1">Uncharacterized protein</fullName>
    </submittedName>
</protein>
<accession>A0A0E3T7U2</accession>
<dbReference type="KEGG" id="vg:26795102"/>
<gene>
    <name evidence="1" type="ORF">GordTnk2_55</name>
</gene>
<proteinExistence type="predicted"/>
<sequence>MSGITSTVVYNHPPIDHFSCECGWSFDPLLSYGPKSYSEHLLNEIDQARVINDIDDLEELPKGAFIRDSNGTCFSILNSGKFSIYPVFPPFTVLYAPNAEKE</sequence>
<keyword evidence="2" id="KW-1185">Reference proteome</keyword>
<dbReference type="RefSeq" id="YP_009223963.1">
    <property type="nucleotide sequence ID" value="NC_029074.1"/>
</dbReference>
<dbReference type="EMBL" id="KP790008">
    <property type="protein sequence ID" value="AKC02795.1"/>
    <property type="molecule type" value="Genomic_DNA"/>
</dbReference>
<reference evidence="1 2" key="1">
    <citation type="journal article" date="2015" name="Sci. Rep.">
        <title>Bacteriophages of wastewater foaming-associated filamentous Gordonia reduce host levels in raw activated sludge.</title>
        <authorList>
            <person name="Liu M."/>
            <person name="Gill J.J."/>
            <person name="Young R."/>
            <person name="Summer E.J."/>
        </authorList>
    </citation>
    <scope>NUCLEOTIDE SEQUENCE [LARGE SCALE GENOMIC DNA]</scope>
</reference>
<name>A0A0E3T7U2_9CAUD</name>
<dbReference type="Proteomes" id="UP000033020">
    <property type="component" value="Segment"/>
</dbReference>
<evidence type="ECO:0000313" key="2">
    <source>
        <dbReference type="Proteomes" id="UP000033020"/>
    </source>
</evidence>
<dbReference type="GeneID" id="26795102"/>
<evidence type="ECO:0000313" key="1">
    <source>
        <dbReference type="EMBL" id="AKC02795.1"/>
    </source>
</evidence>
<organism evidence="1 2">
    <name type="scientific">Gordonia phage GordTnk2</name>
    <dbReference type="NCBI Taxonomy" id="1622192"/>
    <lineage>
        <taxon>Viruses</taxon>
        <taxon>Duplodnaviria</taxon>
        <taxon>Heunggongvirae</taxon>
        <taxon>Uroviricota</taxon>
        <taxon>Caudoviricetes</taxon>
        <taxon>Gordtnkvirus</taxon>
        <taxon>Gordtnkvirus gordtnk2</taxon>
    </lineage>
</organism>